<keyword evidence="1 3" id="KW-0808">Transferase</keyword>
<dbReference type="InterPro" id="IPR001451">
    <property type="entry name" value="Hexapep"/>
</dbReference>
<dbReference type="InterPro" id="IPR018357">
    <property type="entry name" value="Hexapep_transf_CS"/>
</dbReference>
<dbReference type="PROSITE" id="PS00101">
    <property type="entry name" value="HEXAPEP_TRANSFERASES"/>
    <property type="match status" value="1"/>
</dbReference>
<protein>
    <submittedName>
        <fullName evidence="3">N-acetyltransferase</fullName>
    </submittedName>
</protein>
<dbReference type="InterPro" id="IPR011004">
    <property type="entry name" value="Trimer_LpxA-like_sf"/>
</dbReference>
<sequence>IGNRVKIQNSALIYHGAVIEDGVFIGPQACLTNDRYPRAINPDGSLKGADDWEVGRTVVRYGASIGAGAIIVTGVEIGRFAMVGAGAVVTHDVPAYGLVLGAPARLVGYVCACGARLEIDDHGRGRCPRCQREIEIGAAERETETR</sequence>
<evidence type="ECO:0000313" key="3">
    <source>
        <dbReference type="EMBL" id="PJF45834.1"/>
    </source>
</evidence>
<name>A0A2M8Q7T2_9CHLR</name>
<dbReference type="Gene3D" id="2.160.10.10">
    <property type="entry name" value="Hexapeptide repeat proteins"/>
    <property type="match status" value="1"/>
</dbReference>
<dbReference type="PANTHER" id="PTHR43300">
    <property type="entry name" value="ACETYLTRANSFERASE"/>
    <property type="match status" value="1"/>
</dbReference>
<dbReference type="PANTHER" id="PTHR43300:SF4">
    <property type="entry name" value="ACYL-[ACYL-CARRIER-PROTEIN]--UDP-N-ACETYLGLUCOSAMINE O-ACYLTRANSFERASE"/>
    <property type="match status" value="1"/>
</dbReference>
<evidence type="ECO:0000313" key="4">
    <source>
        <dbReference type="Proteomes" id="UP000230790"/>
    </source>
</evidence>
<proteinExistence type="predicted"/>
<gene>
    <name evidence="3" type="ORF">CUN48_16880</name>
</gene>
<organism evidence="3 4">
    <name type="scientific">Candidatus Thermofonsia Clade 3 bacterium</name>
    <dbReference type="NCBI Taxonomy" id="2364212"/>
    <lineage>
        <taxon>Bacteria</taxon>
        <taxon>Bacillati</taxon>
        <taxon>Chloroflexota</taxon>
        <taxon>Candidatus Thermofontia</taxon>
        <taxon>Candidatus Thermofonsia Clade 3</taxon>
    </lineage>
</organism>
<dbReference type="InterPro" id="IPR050179">
    <property type="entry name" value="Trans_hexapeptide_repeat"/>
</dbReference>
<keyword evidence="2" id="KW-0677">Repeat</keyword>
<comment type="caution">
    <text evidence="3">The sequence shown here is derived from an EMBL/GenBank/DDBJ whole genome shotgun (WGS) entry which is preliminary data.</text>
</comment>
<dbReference type="SUPFAM" id="SSF51161">
    <property type="entry name" value="Trimeric LpxA-like enzymes"/>
    <property type="match status" value="1"/>
</dbReference>
<accession>A0A2M8Q7T2</accession>
<dbReference type="Proteomes" id="UP000230790">
    <property type="component" value="Unassembled WGS sequence"/>
</dbReference>
<reference evidence="3 4" key="1">
    <citation type="submission" date="2017-11" db="EMBL/GenBank/DDBJ databases">
        <title>Evolution of Phototrophy in the Chloroflexi Phylum Driven by Horizontal Gene Transfer.</title>
        <authorList>
            <person name="Ward L.M."/>
            <person name="Hemp J."/>
            <person name="Shih P.M."/>
            <person name="Mcglynn S.E."/>
            <person name="Fischer W."/>
        </authorList>
    </citation>
    <scope>NUCLEOTIDE SEQUENCE [LARGE SCALE GENOMIC DNA]</scope>
    <source>
        <strain evidence="3">JP3_7</strain>
    </source>
</reference>
<dbReference type="AlphaFoldDB" id="A0A2M8Q7T2"/>
<dbReference type="Pfam" id="PF00132">
    <property type="entry name" value="Hexapep"/>
    <property type="match status" value="1"/>
</dbReference>
<dbReference type="EMBL" id="PGTN01000713">
    <property type="protein sequence ID" value="PJF45834.1"/>
    <property type="molecule type" value="Genomic_DNA"/>
</dbReference>
<evidence type="ECO:0000256" key="1">
    <source>
        <dbReference type="ARBA" id="ARBA00022679"/>
    </source>
</evidence>
<feature type="non-terminal residue" evidence="3">
    <location>
        <position position="1"/>
    </location>
</feature>
<evidence type="ECO:0000256" key="2">
    <source>
        <dbReference type="ARBA" id="ARBA00022737"/>
    </source>
</evidence>
<dbReference type="CDD" id="cd03358">
    <property type="entry name" value="LbH_WxcM_N_like"/>
    <property type="match status" value="1"/>
</dbReference>
<dbReference type="GO" id="GO:0016740">
    <property type="term" value="F:transferase activity"/>
    <property type="evidence" value="ECO:0007669"/>
    <property type="project" value="UniProtKB-KW"/>
</dbReference>